<sequence length="49" mass="5185">GGSDAIVVVENKVNADKANADKADANETNIVIIKEVDDINTNNETSINK</sequence>
<evidence type="ECO:0000313" key="1">
    <source>
        <dbReference type="EMBL" id="CAG8653767.1"/>
    </source>
</evidence>
<evidence type="ECO:0000313" key="2">
    <source>
        <dbReference type="Proteomes" id="UP000789702"/>
    </source>
</evidence>
<reference evidence="1" key="1">
    <citation type="submission" date="2021-06" db="EMBL/GenBank/DDBJ databases">
        <authorList>
            <person name="Kallberg Y."/>
            <person name="Tangrot J."/>
            <person name="Rosling A."/>
        </authorList>
    </citation>
    <scope>NUCLEOTIDE SEQUENCE</scope>
    <source>
        <strain evidence="1">IL203A</strain>
    </source>
</reference>
<dbReference type="Proteomes" id="UP000789702">
    <property type="component" value="Unassembled WGS sequence"/>
</dbReference>
<feature type="non-terminal residue" evidence="1">
    <location>
        <position position="1"/>
    </location>
</feature>
<name>A0ACA9NGN7_9GLOM</name>
<organism evidence="1 2">
    <name type="scientific">Dentiscutata heterogama</name>
    <dbReference type="NCBI Taxonomy" id="1316150"/>
    <lineage>
        <taxon>Eukaryota</taxon>
        <taxon>Fungi</taxon>
        <taxon>Fungi incertae sedis</taxon>
        <taxon>Mucoromycota</taxon>
        <taxon>Glomeromycotina</taxon>
        <taxon>Glomeromycetes</taxon>
        <taxon>Diversisporales</taxon>
        <taxon>Gigasporaceae</taxon>
        <taxon>Dentiscutata</taxon>
    </lineage>
</organism>
<comment type="caution">
    <text evidence="1">The sequence shown here is derived from an EMBL/GenBank/DDBJ whole genome shotgun (WGS) entry which is preliminary data.</text>
</comment>
<accession>A0ACA9NGN7</accession>
<proteinExistence type="predicted"/>
<protein>
    <submittedName>
        <fullName evidence="1">15693_t:CDS:1</fullName>
    </submittedName>
</protein>
<feature type="non-terminal residue" evidence="1">
    <location>
        <position position="49"/>
    </location>
</feature>
<gene>
    <name evidence="1" type="ORF">DHETER_LOCUS9423</name>
</gene>
<dbReference type="EMBL" id="CAJVPU010016540">
    <property type="protein sequence ID" value="CAG8653767.1"/>
    <property type="molecule type" value="Genomic_DNA"/>
</dbReference>
<keyword evidence="2" id="KW-1185">Reference proteome</keyword>